<name>A0A5B7HL26_PORTR</name>
<sequence>MTWRLEGGGFACLGEGVGDGTASPILRQCRKTSQKVPSHNEPWNYARLDHRGLTKSRGS</sequence>
<comment type="caution">
    <text evidence="1">The sequence shown here is derived from an EMBL/GenBank/DDBJ whole genome shotgun (WGS) entry which is preliminary data.</text>
</comment>
<organism evidence="1 2">
    <name type="scientific">Portunus trituberculatus</name>
    <name type="common">Swimming crab</name>
    <name type="synonym">Neptunus trituberculatus</name>
    <dbReference type="NCBI Taxonomy" id="210409"/>
    <lineage>
        <taxon>Eukaryota</taxon>
        <taxon>Metazoa</taxon>
        <taxon>Ecdysozoa</taxon>
        <taxon>Arthropoda</taxon>
        <taxon>Crustacea</taxon>
        <taxon>Multicrustacea</taxon>
        <taxon>Malacostraca</taxon>
        <taxon>Eumalacostraca</taxon>
        <taxon>Eucarida</taxon>
        <taxon>Decapoda</taxon>
        <taxon>Pleocyemata</taxon>
        <taxon>Brachyura</taxon>
        <taxon>Eubrachyura</taxon>
        <taxon>Portunoidea</taxon>
        <taxon>Portunidae</taxon>
        <taxon>Portuninae</taxon>
        <taxon>Portunus</taxon>
    </lineage>
</organism>
<evidence type="ECO:0000313" key="1">
    <source>
        <dbReference type="EMBL" id="MPC70873.1"/>
    </source>
</evidence>
<gene>
    <name evidence="1" type="ORF">E2C01_065135</name>
</gene>
<dbReference type="Proteomes" id="UP000324222">
    <property type="component" value="Unassembled WGS sequence"/>
</dbReference>
<evidence type="ECO:0000313" key="2">
    <source>
        <dbReference type="Proteomes" id="UP000324222"/>
    </source>
</evidence>
<dbReference type="AlphaFoldDB" id="A0A5B7HL26"/>
<protein>
    <submittedName>
        <fullName evidence="1">Uncharacterized protein</fullName>
    </submittedName>
</protein>
<accession>A0A5B7HL26</accession>
<dbReference type="EMBL" id="VSRR010031875">
    <property type="protein sequence ID" value="MPC70873.1"/>
    <property type="molecule type" value="Genomic_DNA"/>
</dbReference>
<keyword evidence="2" id="KW-1185">Reference proteome</keyword>
<proteinExistence type="predicted"/>
<reference evidence="1 2" key="1">
    <citation type="submission" date="2019-05" db="EMBL/GenBank/DDBJ databases">
        <title>Another draft genome of Portunus trituberculatus and its Hox gene families provides insights of decapod evolution.</title>
        <authorList>
            <person name="Jeong J.-H."/>
            <person name="Song I."/>
            <person name="Kim S."/>
            <person name="Choi T."/>
            <person name="Kim D."/>
            <person name="Ryu S."/>
            <person name="Kim W."/>
        </authorList>
    </citation>
    <scope>NUCLEOTIDE SEQUENCE [LARGE SCALE GENOMIC DNA]</scope>
    <source>
        <tissue evidence="1">Muscle</tissue>
    </source>
</reference>